<keyword evidence="3" id="KW-0479">Metal-binding</keyword>
<dbReference type="PROSITE" id="PS50271">
    <property type="entry name" value="ZF_UBP"/>
    <property type="match status" value="1"/>
</dbReference>
<comment type="subcellular location">
    <subcellularLocation>
        <location evidence="1">Nucleus</location>
    </subcellularLocation>
</comment>
<dbReference type="OrthoDB" id="10263353at2759"/>
<dbReference type="Gene3D" id="1.10.720.30">
    <property type="entry name" value="SAP domain"/>
    <property type="match status" value="1"/>
</dbReference>
<dbReference type="InterPro" id="IPR028889">
    <property type="entry name" value="USP"/>
</dbReference>
<evidence type="ECO:0000256" key="3">
    <source>
        <dbReference type="ARBA" id="ARBA00022723"/>
    </source>
</evidence>
<organism evidence="14 15">
    <name type="scientific">Rhodotorula mucilaginosa</name>
    <name type="common">Yeast</name>
    <name type="synonym">Rhodotorula rubra</name>
    <dbReference type="NCBI Taxonomy" id="5537"/>
    <lineage>
        <taxon>Eukaryota</taxon>
        <taxon>Fungi</taxon>
        <taxon>Dikarya</taxon>
        <taxon>Basidiomycota</taxon>
        <taxon>Pucciniomycotina</taxon>
        <taxon>Microbotryomycetes</taxon>
        <taxon>Sporidiobolales</taxon>
        <taxon>Sporidiobolaceae</taxon>
        <taxon>Rhodotorula</taxon>
    </lineage>
</organism>
<dbReference type="SMART" id="SM00513">
    <property type="entry name" value="SAP"/>
    <property type="match status" value="1"/>
</dbReference>
<dbReference type="PROSITE" id="PS50235">
    <property type="entry name" value="USP_3"/>
    <property type="match status" value="1"/>
</dbReference>
<dbReference type="CDD" id="cd02669">
    <property type="entry name" value="Peptidase_C19M"/>
    <property type="match status" value="1"/>
</dbReference>
<dbReference type="EMBL" id="PUHQ01000027">
    <property type="protein sequence ID" value="KAG0662435.1"/>
    <property type="molecule type" value="Genomic_DNA"/>
</dbReference>
<dbReference type="AlphaFoldDB" id="A0A9P7B6G8"/>
<keyword evidence="15" id="KW-1185">Reference proteome</keyword>
<dbReference type="PANTHER" id="PTHR21646:SF16">
    <property type="entry name" value="U4_U6.U5 TRI-SNRNP-ASSOCIATED PROTEIN 2"/>
    <property type="match status" value="1"/>
</dbReference>
<feature type="compositionally biased region" description="Acidic residues" evidence="10">
    <location>
        <begin position="207"/>
        <end position="223"/>
    </location>
</feature>
<proteinExistence type="predicted"/>
<dbReference type="Gene3D" id="3.90.70.10">
    <property type="entry name" value="Cysteine proteinases"/>
    <property type="match status" value="1"/>
</dbReference>
<dbReference type="InterPro" id="IPR003034">
    <property type="entry name" value="SAP_dom"/>
</dbReference>
<feature type="region of interest" description="Disordered" evidence="10">
    <location>
        <begin position="42"/>
        <end position="142"/>
    </location>
</feature>
<dbReference type="InterPro" id="IPR050185">
    <property type="entry name" value="Ub_carboxyl-term_hydrolase"/>
</dbReference>
<dbReference type="Pfam" id="PF02037">
    <property type="entry name" value="SAP"/>
    <property type="match status" value="1"/>
</dbReference>
<keyword evidence="4" id="KW-0747">Spliceosome</keyword>
<evidence type="ECO:0000256" key="9">
    <source>
        <dbReference type="PROSITE-ProRule" id="PRU00502"/>
    </source>
</evidence>
<dbReference type="GO" id="GO:0005681">
    <property type="term" value="C:spliceosomal complex"/>
    <property type="evidence" value="ECO:0007669"/>
    <property type="project" value="UniProtKB-KW"/>
</dbReference>
<feature type="domain" description="UBP-type" evidence="12">
    <location>
        <begin position="228"/>
        <end position="325"/>
    </location>
</feature>
<sequence>MAESVKEDYAKLKVAQLKDLLKGRDLPVSGVKADLISRLEENDAAATAETSAGTTDPQPAPADDSAAPAAEVQTASTAEASSESRPSTLAVKRAVLDDEADEQVKRMRIDEAAASAVPPAQAVDSAIPPKVTAETADPPAVGQESAITASVIAEAKVPVETLERAAAGDNGEAGPGTTGASSSEARDRPREQQDFATSAEQQQEQVGADEEEEPPVYDFEAEEDSGRPADLYLDTINRAALDFDFERLCSVTLSHNNIYACLVDGKYFQGRGKTSPAYAHALNEDHHVFINLETQKVYVLPDGYEVNDASLADIQYLLKPTFDPSSLERIDRTLAPSYDLVQKPYHPGFIGLNNMKFNSYMNAVLQLVLHVPPLRDYFILSPLPSSSTTSELVRRFAMLARKVWNPRQFKAQVSPHEFLQEVANASHGRFKITEHGDPIDFLSWLLNQLHRDLGGSKRPRSSIIYSTFQGEVRVDDQQIIKTGEFGTKPRFDLDREIKSTKTPFLFLALDLPPPPLYRDAVESNIIPQVPIATVLAKYDGETTREDPTSGLLRRWKITRLPPFLIVYYKRFTSNRFLEEKNPTIVNFPLRGVDMHDYVDGAQPISTYYDLTANLALTTTTTTGATSTSAEWKAHVHLRPPRDAQTGELAEGVKEEDDKWFEMQDLVVREIEKDLVPLGETYIQIWERRTPTGKWDDLVRVDEPRPKKNAVGAAHKHQAAGSGRG</sequence>
<dbReference type="InterPro" id="IPR013083">
    <property type="entry name" value="Znf_RING/FYVE/PHD"/>
</dbReference>
<dbReference type="GO" id="GO:0016579">
    <property type="term" value="P:protein deubiquitination"/>
    <property type="evidence" value="ECO:0007669"/>
    <property type="project" value="InterPro"/>
</dbReference>
<evidence type="ECO:0000256" key="10">
    <source>
        <dbReference type="SAM" id="MobiDB-lite"/>
    </source>
</evidence>
<dbReference type="Proteomes" id="UP000777482">
    <property type="component" value="Unassembled WGS sequence"/>
</dbReference>
<dbReference type="InterPro" id="IPR033809">
    <property type="entry name" value="USP39"/>
</dbReference>
<evidence type="ECO:0000259" key="12">
    <source>
        <dbReference type="PROSITE" id="PS50271"/>
    </source>
</evidence>
<feature type="compositionally biased region" description="Basic and acidic residues" evidence="10">
    <location>
        <begin position="184"/>
        <end position="193"/>
    </location>
</feature>
<keyword evidence="8" id="KW-0539">Nucleus</keyword>
<keyword evidence="2" id="KW-0507">mRNA processing</keyword>
<dbReference type="Gene3D" id="3.30.40.10">
    <property type="entry name" value="Zinc/RING finger domain, C3HC4 (zinc finger)"/>
    <property type="match status" value="1"/>
</dbReference>
<feature type="domain" description="SAP" evidence="13">
    <location>
        <begin position="9"/>
        <end position="43"/>
    </location>
</feature>
<keyword evidence="7" id="KW-0508">mRNA splicing</keyword>
<dbReference type="InterPro" id="IPR038765">
    <property type="entry name" value="Papain-like_cys_pep_sf"/>
</dbReference>
<dbReference type="GO" id="GO:0004843">
    <property type="term" value="F:cysteine-type deubiquitinase activity"/>
    <property type="evidence" value="ECO:0007669"/>
    <property type="project" value="InterPro"/>
</dbReference>
<dbReference type="GO" id="GO:0008270">
    <property type="term" value="F:zinc ion binding"/>
    <property type="evidence" value="ECO:0007669"/>
    <property type="project" value="UniProtKB-KW"/>
</dbReference>
<feature type="compositionally biased region" description="Low complexity" evidence="10">
    <location>
        <begin position="44"/>
        <end position="88"/>
    </location>
</feature>
<feature type="domain" description="USP" evidence="11">
    <location>
        <begin position="350"/>
        <end position="688"/>
    </location>
</feature>
<dbReference type="Pfam" id="PF00443">
    <property type="entry name" value="UCH"/>
    <property type="match status" value="1"/>
</dbReference>
<evidence type="ECO:0000256" key="7">
    <source>
        <dbReference type="ARBA" id="ARBA00023187"/>
    </source>
</evidence>
<evidence type="ECO:0000256" key="4">
    <source>
        <dbReference type="ARBA" id="ARBA00022728"/>
    </source>
</evidence>
<evidence type="ECO:0000259" key="11">
    <source>
        <dbReference type="PROSITE" id="PS50235"/>
    </source>
</evidence>
<evidence type="ECO:0000256" key="8">
    <source>
        <dbReference type="ARBA" id="ARBA00023242"/>
    </source>
</evidence>
<evidence type="ECO:0000256" key="6">
    <source>
        <dbReference type="ARBA" id="ARBA00022833"/>
    </source>
</evidence>
<dbReference type="GO" id="GO:0000245">
    <property type="term" value="P:spliceosomal complex assembly"/>
    <property type="evidence" value="ECO:0007669"/>
    <property type="project" value="InterPro"/>
</dbReference>
<evidence type="ECO:0000256" key="5">
    <source>
        <dbReference type="ARBA" id="ARBA00022771"/>
    </source>
</evidence>
<name>A0A9P7B6G8_RHOMI</name>
<feature type="region of interest" description="Disordered" evidence="10">
    <location>
        <begin position="165"/>
        <end position="225"/>
    </location>
</feature>
<evidence type="ECO:0000313" key="15">
    <source>
        <dbReference type="Proteomes" id="UP000777482"/>
    </source>
</evidence>
<keyword evidence="6" id="KW-0862">Zinc</keyword>
<keyword evidence="5 9" id="KW-0863">Zinc-finger</keyword>
<dbReference type="InterPro" id="IPR036361">
    <property type="entry name" value="SAP_dom_sf"/>
</dbReference>
<dbReference type="InterPro" id="IPR001607">
    <property type="entry name" value="Znf_UBP"/>
</dbReference>
<feature type="compositionally biased region" description="Basic and acidic residues" evidence="10">
    <location>
        <begin position="102"/>
        <end position="111"/>
    </location>
</feature>
<dbReference type="InterPro" id="IPR001394">
    <property type="entry name" value="Peptidase_C19_UCH"/>
</dbReference>
<feature type="compositionally biased region" description="Low complexity" evidence="10">
    <location>
        <begin position="112"/>
        <end position="126"/>
    </location>
</feature>
<evidence type="ECO:0000259" key="13">
    <source>
        <dbReference type="PROSITE" id="PS50800"/>
    </source>
</evidence>
<dbReference type="Pfam" id="PF02148">
    <property type="entry name" value="zf-UBP"/>
    <property type="match status" value="1"/>
</dbReference>
<accession>A0A9P7B6G8</accession>
<protein>
    <submittedName>
        <fullName evidence="14">Uncharacterized protein</fullName>
    </submittedName>
</protein>
<feature type="compositionally biased region" description="Polar residues" evidence="10">
    <location>
        <begin position="194"/>
        <end position="205"/>
    </location>
</feature>
<comment type="caution">
    <text evidence="14">The sequence shown here is derived from an EMBL/GenBank/DDBJ whole genome shotgun (WGS) entry which is preliminary data.</text>
</comment>
<gene>
    <name evidence="14" type="ORF">C6P46_003381</name>
</gene>
<dbReference type="SUPFAM" id="SSF54001">
    <property type="entry name" value="Cysteine proteinases"/>
    <property type="match status" value="1"/>
</dbReference>
<dbReference type="PANTHER" id="PTHR21646">
    <property type="entry name" value="UBIQUITIN CARBOXYL-TERMINAL HYDROLASE"/>
    <property type="match status" value="1"/>
</dbReference>
<evidence type="ECO:0000256" key="1">
    <source>
        <dbReference type="ARBA" id="ARBA00004123"/>
    </source>
</evidence>
<reference evidence="14 15" key="1">
    <citation type="submission" date="2020-11" db="EMBL/GenBank/DDBJ databases">
        <title>Kefir isolates.</title>
        <authorList>
            <person name="Marcisauskas S."/>
            <person name="Kim Y."/>
            <person name="Blasche S."/>
        </authorList>
    </citation>
    <scope>NUCLEOTIDE SEQUENCE [LARGE SCALE GENOMIC DNA]</scope>
    <source>
        <strain evidence="14 15">KR</strain>
    </source>
</reference>
<dbReference type="SUPFAM" id="SSF68906">
    <property type="entry name" value="SAP domain"/>
    <property type="match status" value="1"/>
</dbReference>
<dbReference type="PROSITE" id="PS50800">
    <property type="entry name" value="SAP"/>
    <property type="match status" value="1"/>
</dbReference>
<feature type="region of interest" description="Disordered" evidence="10">
    <location>
        <begin position="703"/>
        <end position="724"/>
    </location>
</feature>
<evidence type="ECO:0000313" key="14">
    <source>
        <dbReference type="EMBL" id="KAG0662435.1"/>
    </source>
</evidence>
<dbReference type="SUPFAM" id="SSF57850">
    <property type="entry name" value="RING/U-box"/>
    <property type="match status" value="1"/>
</dbReference>
<dbReference type="SMART" id="SM00290">
    <property type="entry name" value="ZnF_UBP"/>
    <property type="match status" value="1"/>
</dbReference>
<evidence type="ECO:0000256" key="2">
    <source>
        <dbReference type="ARBA" id="ARBA00022664"/>
    </source>
</evidence>